<evidence type="ECO:0000256" key="2">
    <source>
        <dbReference type="SAM" id="SignalP"/>
    </source>
</evidence>
<keyword evidence="4" id="KW-1185">Reference proteome</keyword>
<feature type="chain" id="PRO_5018139647" description="Secreted protein" evidence="2">
    <location>
        <begin position="23"/>
        <end position="158"/>
    </location>
</feature>
<feature type="transmembrane region" description="Helical" evidence="1">
    <location>
        <begin position="138"/>
        <end position="157"/>
    </location>
</feature>
<sequence>MPPLSSKLPALLVLFPFIPAMAAIALSVGIIMPEDMVFSPFIDMVIFPDSFIIPDCFIPPDSIIIPDAMDIPDFIGFPPDFIDMDDSVGAGASFHAMVTGGAEGVIIGIIIDVMEAEDAASAAGAKTTMALMMVEERMLSFVWLVSLKIIGGCLSFVC</sequence>
<evidence type="ECO:0000256" key="1">
    <source>
        <dbReference type="SAM" id="Phobius"/>
    </source>
</evidence>
<accession>A0A3M7M6A1</accession>
<evidence type="ECO:0008006" key="5">
    <source>
        <dbReference type="Google" id="ProtNLM"/>
    </source>
</evidence>
<evidence type="ECO:0000313" key="4">
    <source>
        <dbReference type="Proteomes" id="UP000265663"/>
    </source>
</evidence>
<keyword evidence="1" id="KW-0472">Membrane</keyword>
<reference evidence="3 4" key="1">
    <citation type="journal article" date="2014" name="PLoS ONE">
        <title>De novo Genome Assembly of the Fungal Plant Pathogen Pyrenophora semeniperda.</title>
        <authorList>
            <person name="Soliai M.M."/>
            <person name="Meyer S.E."/>
            <person name="Udall J.A."/>
            <person name="Elzinga D.E."/>
            <person name="Hermansen R.A."/>
            <person name="Bodily P.M."/>
            <person name="Hart A.A."/>
            <person name="Coleman C.E."/>
        </authorList>
    </citation>
    <scope>NUCLEOTIDE SEQUENCE [LARGE SCALE GENOMIC DNA]</scope>
    <source>
        <strain evidence="3 4">CCB06</strain>
        <tissue evidence="3">Mycelium</tissue>
    </source>
</reference>
<dbReference type="AlphaFoldDB" id="A0A3M7M6A1"/>
<gene>
    <name evidence="3" type="ORF">GMOD_00000044</name>
</gene>
<name>A0A3M7M6A1_9PLEO</name>
<proteinExistence type="predicted"/>
<dbReference type="Proteomes" id="UP000265663">
    <property type="component" value="Unassembled WGS sequence"/>
</dbReference>
<dbReference type="EMBL" id="KE747824">
    <property type="protein sequence ID" value="RMZ70012.1"/>
    <property type="molecule type" value="Genomic_DNA"/>
</dbReference>
<keyword evidence="2" id="KW-0732">Signal</keyword>
<protein>
    <recommendedName>
        <fullName evidence="5">Secreted protein</fullName>
    </recommendedName>
</protein>
<feature type="signal peptide" evidence="2">
    <location>
        <begin position="1"/>
        <end position="22"/>
    </location>
</feature>
<keyword evidence="1" id="KW-1133">Transmembrane helix</keyword>
<keyword evidence="1" id="KW-0812">Transmembrane</keyword>
<evidence type="ECO:0000313" key="3">
    <source>
        <dbReference type="EMBL" id="RMZ70012.1"/>
    </source>
</evidence>
<organism evidence="3 4">
    <name type="scientific">Pyrenophora seminiperda CCB06</name>
    <dbReference type="NCBI Taxonomy" id="1302712"/>
    <lineage>
        <taxon>Eukaryota</taxon>
        <taxon>Fungi</taxon>
        <taxon>Dikarya</taxon>
        <taxon>Ascomycota</taxon>
        <taxon>Pezizomycotina</taxon>
        <taxon>Dothideomycetes</taxon>
        <taxon>Pleosporomycetidae</taxon>
        <taxon>Pleosporales</taxon>
        <taxon>Pleosporineae</taxon>
        <taxon>Pleosporaceae</taxon>
        <taxon>Pyrenophora</taxon>
    </lineage>
</organism>